<dbReference type="PROSITE" id="PS51918">
    <property type="entry name" value="RADICAL_SAM"/>
    <property type="match status" value="1"/>
</dbReference>
<evidence type="ECO:0000256" key="3">
    <source>
        <dbReference type="ARBA" id="ARBA00022691"/>
    </source>
</evidence>
<dbReference type="InterPro" id="IPR013785">
    <property type="entry name" value="Aldolase_TIM"/>
</dbReference>
<keyword evidence="4" id="KW-0479">Metal-binding</keyword>
<dbReference type="InterPro" id="IPR058240">
    <property type="entry name" value="rSAM_sf"/>
</dbReference>
<evidence type="ECO:0000256" key="2">
    <source>
        <dbReference type="ARBA" id="ARBA00022485"/>
    </source>
</evidence>
<dbReference type="GO" id="GO:0046872">
    <property type="term" value="F:metal ion binding"/>
    <property type="evidence" value="ECO:0007669"/>
    <property type="project" value="UniProtKB-KW"/>
</dbReference>
<evidence type="ECO:0000259" key="7">
    <source>
        <dbReference type="PROSITE" id="PS51918"/>
    </source>
</evidence>
<keyword evidence="9" id="KW-1185">Reference proteome</keyword>
<dbReference type="PANTHER" id="PTHR30352:SF13">
    <property type="entry name" value="GLYCYL-RADICAL ENZYME ACTIVATING ENZYME YJJW-RELATED"/>
    <property type="match status" value="1"/>
</dbReference>
<keyword evidence="6" id="KW-0411">Iron-sulfur</keyword>
<dbReference type="InterPro" id="IPR007197">
    <property type="entry name" value="rSAM"/>
</dbReference>
<keyword evidence="5" id="KW-0408">Iron</keyword>
<reference evidence="8 9" key="1">
    <citation type="submission" date="2019-12" db="EMBL/GenBank/DDBJ databases">
        <title>Novel species isolated from a subtropical stream in China.</title>
        <authorList>
            <person name="Lu H."/>
        </authorList>
    </citation>
    <scope>NUCLEOTIDE SEQUENCE [LARGE SCALE GENOMIC DNA]</scope>
    <source>
        <strain evidence="8 9">FT127W</strain>
    </source>
</reference>
<name>A0A7X4HFB0_9BURK</name>
<keyword evidence="3" id="KW-0949">S-adenosyl-L-methionine</keyword>
<gene>
    <name evidence="8" type="ORF">GTP77_22805</name>
</gene>
<dbReference type="Proteomes" id="UP000450676">
    <property type="component" value="Unassembled WGS sequence"/>
</dbReference>
<dbReference type="NCBIfam" id="TIGR02495">
    <property type="entry name" value="NrdG2"/>
    <property type="match status" value="1"/>
</dbReference>
<evidence type="ECO:0000313" key="8">
    <source>
        <dbReference type="EMBL" id="MYN10156.1"/>
    </source>
</evidence>
<dbReference type="CDD" id="cd01335">
    <property type="entry name" value="Radical_SAM"/>
    <property type="match status" value="1"/>
</dbReference>
<accession>A0A7X4HFB0</accession>
<evidence type="ECO:0000256" key="5">
    <source>
        <dbReference type="ARBA" id="ARBA00023004"/>
    </source>
</evidence>
<evidence type="ECO:0000313" key="9">
    <source>
        <dbReference type="Proteomes" id="UP000450676"/>
    </source>
</evidence>
<feature type="domain" description="Radical SAM core" evidence="7">
    <location>
        <begin position="17"/>
        <end position="235"/>
    </location>
</feature>
<dbReference type="RefSeq" id="WP_161074451.1">
    <property type="nucleotide sequence ID" value="NZ_CP086370.1"/>
</dbReference>
<dbReference type="InterPro" id="IPR012840">
    <property type="entry name" value="NrdG2"/>
</dbReference>
<dbReference type="PANTHER" id="PTHR30352">
    <property type="entry name" value="PYRUVATE FORMATE-LYASE-ACTIVATING ENZYME"/>
    <property type="match status" value="1"/>
</dbReference>
<dbReference type="InterPro" id="IPR034457">
    <property type="entry name" value="Organic_radical-activating"/>
</dbReference>
<dbReference type="SUPFAM" id="SSF102114">
    <property type="entry name" value="Radical SAM enzymes"/>
    <property type="match status" value="1"/>
</dbReference>
<proteinExistence type="predicted"/>
<evidence type="ECO:0000256" key="6">
    <source>
        <dbReference type="ARBA" id="ARBA00023014"/>
    </source>
</evidence>
<dbReference type="AlphaFoldDB" id="A0A7X4HFB0"/>
<protein>
    <submittedName>
        <fullName evidence="8">Anaerobic ribonucleoside-triphosphate reductase activating protein</fullName>
    </submittedName>
</protein>
<keyword evidence="2" id="KW-0004">4Fe-4S</keyword>
<sequence>MDGGQLNVGGYTPFSATDYPGRLAAVVFVQGCAWRCGYCHNPELQARPRTSPLSWPRLLERLAARAGLLDAVVFSGGEPTTDPALPAAIGQVRALGFKVGLHTACIYPDRLKRVLPLLDWVGFDVKAPFEHYATVTGVPGSGRQAEECVRAILASGVSYECRTTAHSALLPPASLERLAATLAEMGVRNYVLQQFRATGCGDTALNCCAAPGYPDEVLAAGMAPLFPRFMLRQAY</sequence>
<comment type="cofactor">
    <cofactor evidence="1">
        <name>[4Fe-4S] cluster</name>
        <dbReference type="ChEBI" id="CHEBI:49883"/>
    </cofactor>
</comment>
<dbReference type="Pfam" id="PF04055">
    <property type="entry name" value="Radical_SAM"/>
    <property type="match status" value="1"/>
</dbReference>
<dbReference type="GO" id="GO:0003824">
    <property type="term" value="F:catalytic activity"/>
    <property type="evidence" value="ECO:0007669"/>
    <property type="project" value="InterPro"/>
</dbReference>
<organism evidence="8 9">
    <name type="scientific">Pseudoduganella aquatica</name>
    <dbReference type="NCBI Taxonomy" id="2660641"/>
    <lineage>
        <taxon>Bacteria</taxon>
        <taxon>Pseudomonadati</taxon>
        <taxon>Pseudomonadota</taxon>
        <taxon>Betaproteobacteria</taxon>
        <taxon>Burkholderiales</taxon>
        <taxon>Oxalobacteraceae</taxon>
        <taxon>Telluria group</taxon>
        <taxon>Pseudoduganella</taxon>
    </lineage>
</organism>
<dbReference type="SFLD" id="SFLDG01094">
    <property type="entry name" value="Uncharacterised_Radical_SAM_Su"/>
    <property type="match status" value="1"/>
</dbReference>
<dbReference type="EMBL" id="WWCU01000033">
    <property type="protein sequence ID" value="MYN10156.1"/>
    <property type="molecule type" value="Genomic_DNA"/>
</dbReference>
<comment type="caution">
    <text evidence="8">The sequence shown here is derived from an EMBL/GenBank/DDBJ whole genome shotgun (WGS) entry which is preliminary data.</text>
</comment>
<evidence type="ECO:0000256" key="1">
    <source>
        <dbReference type="ARBA" id="ARBA00001966"/>
    </source>
</evidence>
<dbReference type="SFLD" id="SFLDS00029">
    <property type="entry name" value="Radical_SAM"/>
    <property type="match status" value="1"/>
</dbReference>
<dbReference type="GO" id="GO:0051539">
    <property type="term" value="F:4 iron, 4 sulfur cluster binding"/>
    <property type="evidence" value="ECO:0007669"/>
    <property type="project" value="UniProtKB-KW"/>
</dbReference>
<dbReference type="Gene3D" id="3.20.20.70">
    <property type="entry name" value="Aldolase class I"/>
    <property type="match status" value="1"/>
</dbReference>
<evidence type="ECO:0000256" key="4">
    <source>
        <dbReference type="ARBA" id="ARBA00022723"/>
    </source>
</evidence>